<dbReference type="CDD" id="cd06530">
    <property type="entry name" value="S26_SPase_I"/>
    <property type="match status" value="1"/>
</dbReference>
<dbReference type="InterPro" id="IPR019533">
    <property type="entry name" value="Peptidase_S26"/>
</dbReference>
<dbReference type="GO" id="GO:0004252">
    <property type="term" value="F:serine-type endopeptidase activity"/>
    <property type="evidence" value="ECO:0007669"/>
    <property type="project" value="InterPro"/>
</dbReference>
<dbReference type="InterPro" id="IPR036286">
    <property type="entry name" value="LexA/Signal_pep-like_sf"/>
</dbReference>
<evidence type="ECO:0000256" key="5">
    <source>
        <dbReference type="SAM" id="Phobius"/>
    </source>
</evidence>
<gene>
    <name evidence="6" type="ordered locus">Huta_1312</name>
</gene>
<dbReference type="HOGENOM" id="CLU_089996_2_2_2"/>
<evidence type="ECO:0000256" key="2">
    <source>
        <dbReference type="ARBA" id="ARBA00022692"/>
    </source>
</evidence>
<dbReference type="eggNOG" id="arCOG01739">
    <property type="taxonomic scope" value="Archaea"/>
</dbReference>
<dbReference type="STRING" id="519442.Huta_1312"/>
<evidence type="ECO:0000256" key="3">
    <source>
        <dbReference type="ARBA" id="ARBA00022989"/>
    </source>
</evidence>
<evidence type="ECO:0000256" key="1">
    <source>
        <dbReference type="ARBA" id="ARBA00004370"/>
    </source>
</evidence>
<reference evidence="6 7" key="1">
    <citation type="journal article" date="2009" name="Stand. Genomic Sci.">
        <title>Complete genome sequence of Halorhabdus utahensis type strain (AX-2).</title>
        <authorList>
            <person name="Anderson I."/>
            <person name="Tindall B.J."/>
            <person name="Pomrenke H."/>
            <person name="Goker M."/>
            <person name="Lapidus A."/>
            <person name="Nolan M."/>
            <person name="Copeland A."/>
            <person name="Glavina Del Rio T."/>
            <person name="Chen F."/>
            <person name="Tice H."/>
            <person name="Cheng J.F."/>
            <person name="Lucas S."/>
            <person name="Chertkov O."/>
            <person name="Bruce D."/>
            <person name="Brettin T."/>
            <person name="Detter J.C."/>
            <person name="Han C."/>
            <person name="Goodwin L."/>
            <person name="Land M."/>
            <person name="Hauser L."/>
            <person name="Chang Y.J."/>
            <person name="Jeffries C.D."/>
            <person name="Pitluck S."/>
            <person name="Pati A."/>
            <person name="Mavromatis K."/>
            <person name="Ivanova N."/>
            <person name="Ovchinnikova G."/>
            <person name="Chen A."/>
            <person name="Palaniappan K."/>
            <person name="Chain P."/>
            <person name="Rohde M."/>
            <person name="Bristow J."/>
            <person name="Eisen J.A."/>
            <person name="Markowitz V."/>
            <person name="Hugenholtz P."/>
            <person name="Kyrpides N.C."/>
            <person name="Klenk H.P."/>
        </authorList>
    </citation>
    <scope>NUCLEOTIDE SEQUENCE [LARGE SCALE GENOMIC DNA]</scope>
    <source>
        <strain evidence="7">DSM 12940 / JCM 11049 / AX-2</strain>
    </source>
</reference>
<evidence type="ECO:0000256" key="4">
    <source>
        <dbReference type="ARBA" id="ARBA00023136"/>
    </source>
</evidence>
<feature type="transmembrane region" description="Helical" evidence="5">
    <location>
        <begin position="12"/>
        <end position="34"/>
    </location>
</feature>
<comment type="subcellular location">
    <subcellularLocation>
        <location evidence="1">Membrane</location>
    </subcellularLocation>
</comment>
<feature type="transmembrane region" description="Helical" evidence="5">
    <location>
        <begin position="129"/>
        <end position="156"/>
    </location>
</feature>
<keyword evidence="4 5" id="KW-0472">Membrane</keyword>
<dbReference type="MEROPS" id="S26.011"/>
<evidence type="ECO:0000313" key="7">
    <source>
        <dbReference type="Proteomes" id="UP000002071"/>
    </source>
</evidence>
<dbReference type="AlphaFoldDB" id="C7NN88"/>
<dbReference type="Proteomes" id="UP000002071">
    <property type="component" value="Chromosome"/>
</dbReference>
<dbReference type="PANTHER" id="PTHR10806:SF6">
    <property type="entry name" value="SIGNAL PEPTIDASE COMPLEX CATALYTIC SUBUNIT SEC11"/>
    <property type="match status" value="1"/>
</dbReference>
<proteinExistence type="predicted"/>
<keyword evidence="3 5" id="KW-1133">Transmembrane helix</keyword>
<dbReference type="SUPFAM" id="SSF51306">
    <property type="entry name" value="LexA/Signal peptidase"/>
    <property type="match status" value="1"/>
</dbReference>
<protein>
    <submittedName>
        <fullName evidence="6">Peptidase S26B, signal peptidase</fullName>
    </submittedName>
</protein>
<dbReference type="InterPro" id="IPR001733">
    <property type="entry name" value="Peptidase_S26B"/>
</dbReference>
<name>C7NN88_HALUD</name>
<keyword evidence="2 5" id="KW-0812">Transmembrane</keyword>
<dbReference type="GO" id="GO:0006465">
    <property type="term" value="P:signal peptide processing"/>
    <property type="evidence" value="ECO:0007669"/>
    <property type="project" value="InterPro"/>
</dbReference>
<sequence>MRAIDWRRTGKLLGTVLFIAVVLLFVSIAIPQIVGADQSYVVQSDSMSPTIDAGSVVYVADVTPDRLSENEIITYRRGSENPVTHRIVEVVERDGQELYRTKGDANEGPDPTLVSADQVIGRVAFSIPYMGYVVAFAGTDLGIALLIIVPALLLAATELWELFVARDEDEPERTEGETG</sequence>
<evidence type="ECO:0000313" key="6">
    <source>
        <dbReference type="EMBL" id="ACV11488.1"/>
    </source>
</evidence>
<dbReference type="PANTHER" id="PTHR10806">
    <property type="entry name" value="SIGNAL PEPTIDASE COMPLEX CATALYTIC SUBUNIT SEC11"/>
    <property type="match status" value="1"/>
</dbReference>
<accession>C7NN88</accession>
<dbReference type="EMBL" id="CP001687">
    <property type="protein sequence ID" value="ACV11488.1"/>
    <property type="molecule type" value="Genomic_DNA"/>
</dbReference>
<dbReference type="GO" id="GO:0016020">
    <property type="term" value="C:membrane"/>
    <property type="evidence" value="ECO:0007669"/>
    <property type="project" value="UniProtKB-SubCell"/>
</dbReference>
<keyword evidence="7" id="KW-1185">Reference proteome</keyword>
<dbReference type="KEGG" id="hut:Huta_1312"/>
<organism evidence="6 7">
    <name type="scientific">Halorhabdus utahensis (strain DSM 12940 / JCM 11049 / AX-2)</name>
    <dbReference type="NCBI Taxonomy" id="519442"/>
    <lineage>
        <taxon>Archaea</taxon>
        <taxon>Methanobacteriati</taxon>
        <taxon>Methanobacteriota</taxon>
        <taxon>Stenosarchaea group</taxon>
        <taxon>Halobacteria</taxon>
        <taxon>Halobacteriales</taxon>
        <taxon>Haloarculaceae</taxon>
        <taxon>Halorhabdus</taxon>
    </lineage>
</organism>
<dbReference type="NCBIfam" id="TIGR02228">
    <property type="entry name" value="sigpep_I_arch"/>
    <property type="match status" value="1"/>
</dbReference>